<reference evidence="6" key="1">
    <citation type="journal article" date="2023" name="Genome Biol. Evol.">
        <title>First Whole Genome Sequence and Flow Cytometry Genome Size Data for the Lichen-Forming Fungus Ramalina farinacea (Ascomycota).</title>
        <authorList>
            <person name="Llewellyn T."/>
            <person name="Mian S."/>
            <person name="Hill R."/>
            <person name="Leitch I.J."/>
            <person name="Gaya E."/>
        </authorList>
    </citation>
    <scope>NUCLEOTIDE SEQUENCE</scope>
    <source>
        <strain evidence="6">LIQ254RAFAR</strain>
    </source>
</reference>
<keyword evidence="7" id="KW-1185">Reference proteome</keyword>
<proteinExistence type="inferred from homology"/>
<dbReference type="GO" id="GO:0007165">
    <property type="term" value="P:signal transduction"/>
    <property type="evidence" value="ECO:0007669"/>
    <property type="project" value="UniProtKB-ARBA"/>
</dbReference>
<feature type="region of interest" description="Disordered" evidence="4">
    <location>
        <begin position="93"/>
        <end position="118"/>
    </location>
</feature>
<comment type="caution">
    <text evidence="6">The sequence shown here is derived from an EMBL/GenBank/DDBJ whole genome shotgun (WGS) entry which is preliminary data.</text>
</comment>
<feature type="region of interest" description="Disordered" evidence="4">
    <location>
        <begin position="216"/>
        <end position="241"/>
    </location>
</feature>
<evidence type="ECO:0000256" key="2">
    <source>
        <dbReference type="ARBA" id="ARBA00010926"/>
    </source>
</evidence>
<feature type="compositionally biased region" description="Acidic residues" evidence="4">
    <location>
        <begin position="380"/>
        <end position="397"/>
    </location>
</feature>
<dbReference type="GO" id="GO:0031588">
    <property type="term" value="C:nucleotide-activated protein kinase complex"/>
    <property type="evidence" value="ECO:0007669"/>
    <property type="project" value="TreeGrafter"/>
</dbReference>
<dbReference type="Gene3D" id="6.20.250.60">
    <property type="match status" value="1"/>
</dbReference>
<dbReference type="InterPro" id="IPR050827">
    <property type="entry name" value="CRP1_MDG1_kinase"/>
</dbReference>
<dbReference type="Pfam" id="PF16561">
    <property type="entry name" value="AMPK1_CBM"/>
    <property type="match status" value="1"/>
</dbReference>
<dbReference type="FunFam" id="2.60.40.10:FF:000562">
    <property type="entry name" value="Snf1 kinase complex beta-subunit Gal83"/>
    <property type="match status" value="1"/>
</dbReference>
<evidence type="ECO:0000313" key="6">
    <source>
        <dbReference type="EMBL" id="MDI1491694.1"/>
    </source>
</evidence>
<feature type="domain" description="Association with the SNF1 complex (ASC)" evidence="5">
    <location>
        <begin position="253"/>
        <end position="378"/>
    </location>
</feature>
<evidence type="ECO:0000313" key="7">
    <source>
        <dbReference type="Proteomes" id="UP001161017"/>
    </source>
</evidence>
<dbReference type="PANTHER" id="PTHR10343">
    <property type="entry name" value="5'-AMP-ACTIVATED PROTEIN KINASE , BETA SUBUNIT"/>
    <property type="match status" value="1"/>
</dbReference>
<dbReference type="SUPFAM" id="SSF160219">
    <property type="entry name" value="AMPKBI-like"/>
    <property type="match status" value="1"/>
</dbReference>
<feature type="region of interest" description="Disordered" evidence="4">
    <location>
        <begin position="1"/>
        <end position="72"/>
    </location>
</feature>
<dbReference type="GO" id="GO:0005634">
    <property type="term" value="C:nucleus"/>
    <property type="evidence" value="ECO:0007669"/>
    <property type="project" value="TreeGrafter"/>
</dbReference>
<dbReference type="Pfam" id="PF04739">
    <property type="entry name" value="AMPKBI"/>
    <property type="match status" value="1"/>
</dbReference>
<evidence type="ECO:0000256" key="1">
    <source>
        <dbReference type="ARBA" id="ARBA00004496"/>
    </source>
</evidence>
<dbReference type="Proteomes" id="UP001161017">
    <property type="component" value="Unassembled WGS sequence"/>
</dbReference>
<dbReference type="InterPro" id="IPR032640">
    <property type="entry name" value="AMPK1_CBM"/>
</dbReference>
<organism evidence="6 7">
    <name type="scientific">Ramalina farinacea</name>
    <dbReference type="NCBI Taxonomy" id="258253"/>
    <lineage>
        <taxon>Eukaryota</taxon>
        <taxon>Fungi</taxon>
        <taxon>Dikarya</taxon>
        <taxon>Ascomycota</taxon>
        <taxon>Pezizomycotina</taxon>
        <taxon>Lecanoromycetes</taxon>
        <taxon>OSLEUM clade</taxon>
        <taxon>Lecanoromycetidae</taxon>
        <taxon>Lecanorales</taxon>
        <taxon>Lecanorineae</taxon>
        <taxon>Ramalinaceae</taxon>
        <taxon>Ramalina</taxon>
    </lineage>
</organism>
<accession>A0AA43QU22</accession>
<dbReference type="InterPro" id="IPR037256">
    <property type="entry name" value="ASC_dom_sf"/>
</dbReference>
<dbReference type="GO" id="GO:0005737">
    <property type="term" value="C:cytoplasm"/>
    <property type="evidence" value="ECO:0007669"/>
    <property type="project" value="UniProtKB-SubCell"/>
</dbReference>
<comment type="similarity">
    <text evidence="2">Belongs to the 5'-AMP-activated protein kinase beta subunit family.</text>
</comment>
<dbReference type="SMART" id="SM01010">
    <property type="entry name" value="AMPKBI"/>
    <property type="match status" value="1"/>
</dbReference>
<sequence>MGNAESIQAYEAEQEARRSQPQAVPRQRGPDSQFDPIEPSGPPGDPNFIPHSNFGPPPRLPLPIGEEVHTPGSPIISAKGGLSTLYEEDLLEGQLPRPSSAISNTTLEDDEYGSDVDSQAEDNRVRVPYTVHWKQPGEKVYITGTFTGWNKKFRLEKDLETGHLSAKLQLPLGTHHVKFIIDGIFRLSDELPTAVDYTNVLVNYIEVSADDIPNVKEKKSEEDVSTPQVLPSGTEVMDHDPGAVGDVQLTEDEPEPKEIHWGRIMPQWIKDLEKPEGSNKHQRAMNMISTLPPPPSLPKFLEKSILNGTHPMKDDSSVLSMPNHTVLNHLATSSIKNDVLATSTTTRYQKKVKGNCKGPVQTLTKLVQYVTTVVYKPTDYDDSDDEEDEANEANETS</sequence>
<evidence type="ECO:0000256" key="3">
    <source>
        <dbReference type="ARBA" id="ARBA00022490"/>
    </source>
</evidence>
<keyword evidence="3" id="KW-0963">Cytoplasm</keyword>
<dbReference type="CDD" id="cd02859">
    <property type="entry name" value="E_set_AMPKbeta_like_N"/>
    <property type="match status" value="1"/>
</dbReference>
<evidence type="ECO:0000256" key="4">
    <source>
        <dbReference type="SAM" id="MobiDB-lite"/>
    </source>
</evidence>
<dbReference type="Gene3D" id="2.60.40.10">
    <property type="entry name" value="Immunoglobulins"/>
    <property type="match status" value="1"/>
</dbReference>
<name>A0AA43QU22_9LECA</name>
<dbReference type="GO" id="GO:0019901">
    <property type="term" value="F:protein kinase binding"/>
    <property type="evidence" value="ECO:0007669"/>
    <property type="project" value="TreeGrafter"/>
</dbReference>
<gene>
    <name evidence="6" type="primary">GAL83</name>
    <name evidence="6" type="ORF">OHK93_002904</name>
</gene>
<comment type="subcellular location">
    <subcellularLocation>
        <location evidence="1">Cytoplasm</location>
    </subcellularLocation>
</comment>
<evidence type="ECO:0000259" key="5">
    <source>
        <dbReference type="SMART" id="SM01010"/>
    </source>
</evidence>
<protein>
    <submittedName>
        <fullName evidence="6">Galactose metabolism- protein</fullName>
    </submittedName>
</protein>
<feature type="region of interest" description="Disordered" evidence="4">
    <location>
        <begin position="378"/>
        <end position="397"/>
    </location>
</feature>
<dbReference type="SUPFAM" id="SSF81296">
    <property type="entry name" value="E set domains"/>
    <property type="match status" value="1"/>
</dbReference>
<feature type="compositionally biased region" description="Acidic residues" evidence="4">
    <location>
        <begin position="107"/>
        <end position="118"/>
    </location>
</feature>
<dbReference type="EMBL" id="JAPUFD010000015">
    <property type="protein sequence ID" value="MDI1491694.1"/>
    <property type="molecule type" value="Genomic_DNA"/>
</dbReference>
<dbReference type="InterPro" id="IPR013783">
    <property type="entry name" value="Ig-like_fold"/>
</dbReference>
<dbReference type="AlphaFoldDB" id="A0AA43QU22"/>
<dbReference type="PANTHER" id="PTHR10343:SF84">
    <property type="entry name" value="5'-AMP-ACTIVATED PROTEIN KINASE SUBUNIT BETA-1"/>
    <property type="match status" value="1"/>
</dbReference>
<dbReference type="InterPro" id="IPR006828">
    <property type="entry name" value="ASC_dom"/>
</dbReference>
<dbReference type="InterPro" id="IPR014756">
    <property type="entry name" value="Ig_E-set"/>
</dbReference>